<dbReference type="InterPro" id="IPR050859">
    <property type="entry name" value="Class-I_PLP-dep_aminotransf"/>
</dbReference>
<dbReference type="PANTHER" id="PTHR42790">
    <property type="entry name" value="AMINOTRANSFERASE"/>
    <property type="match status" value="1"/>
</dbReference>
<dbReference type="GO" id="GO:0008483">
    <property type="term" value="F:transaminase activity"/>
    <property type="evidence" value="ECO:0007669"/>
    <property type="project" value="UniProtKB-KW"/>
</dbReference>
<proteinExistence type="predicted"/>
<comment type="cofactor">
    <cofactor evidence="1">
        <name>pyridoxal 5'-phosphate</name>
        <dbReference type="ChEBI" id="CHEBI:597326"/>
    </cofactor>
</comment>
<feature type="domain" description="Aminotransferase class I/classII large" evidence="5">
    <location>
        <begin position="71"/>
        <end position="408"/>
    </location>
</feature>
<evidence type="ECO:0000259" key="5">
    <source>
        <dbReference type="Pfam" id="PF00155"/>
    </source>
</evidence>
<dbReference type="RefSeq" id="XP_017775231.1">
    <property type="nucleotide sequence ID" value="XM_017919742.1"/>
</dbReference>
<reference evidence="7" key="1">
    <citation type="submission" date="2025-08" db="UniProtKB">
        <authorList>
            <consortium name="RefSeq"/>
        </authorList>
    </citation>
    <scope>IDENTIFICATION</scope>
    <source>
        <tissue evidence="7">Whole Larva</tissue>
    </source>
</reference>
<accession>A0ABM1MKY1</accession>
<gene>
    <name evidence="7" type="primary">LOC108561682</name>
</gene>
<sequence length="430" mass="49061">MDYSYFINTHSSRRRPAITRELTKKHYNAPKGAISLAEGMPNEMTFPFENINVNLKDGSTFSISGPELGASLQYIPTQGYPQLLQKLKEWTLFSHNPPNWDKREVLVTSGSQDGISRSIEMCISEGDAMLVQEPFYAGTEAVLKSFKPKLLAIEQDEYGMIPEVFVRVLENWKVKCDENNALRMPKLLYINPTASNPTGTTMSLERRKEIYSICCKYNILILEDDPYYFLNFSDKLTPSFLALDTEGRVLRFDSFSKVLCPGLRIGWLTGPKQLVQNVELHIQSSYLHSSTLSQVITYNLLNNWGFEKLLDHMSSVREYYKGRRDLTLAAMDEHLTGLCEWTVPDGGMFVWIKVKGISDVYDMLMTRGEKKLITFVPGHCFMSDPAAACNFIRASYSKAAPQQIEQAMKLLAELIREEKDLINKKLENFT</sequence>
<organism evidence="6 7">
    <name type="scientific">Nicrophorus vespilloides</name>
    <name type="common">Boreal carrion beetle</name>
    <dbReference type="NCBI Taxonomy" id="110193"/>
    <lineage>
        <taxon>Eukaryota</taxon>
        <taxon>Metazoa</taxon>
        <taxon>Ecdysozoa</taxon>
        <taxon>Arthropoda</taxon>
        <taxon>Hexapoda</taxon>
        <taxon>Insecta</taxon>
        <taxon>Pterygota</taxon>
        <taxon>Neoptera</taxon>
        <taxon>Endopterygota</taxon>
        <taxon>Coleoptera</taxon>
        <taxon>Polyphaga</taxon>
        <taxon>Staphyliniformia</taxon>
        <taxon>Silphidae</taxon>
        <taxon>Nicrophorinae</taxon>
        <taxon>Nicrophorus</taxon>
    </lineage>
</organism>
<keyword evidence="3" id="KW-0808">Transferase</keyword>
<evidence type="ECO:0000313" key="7">
    <source>
        <dbReference type="RefSeq" id="XP_017775231.1"/>
    </source>
</evidence>
<dbReference type="Pfam" id="PF00155">
    <property type="entry name" value="Aminotran_1_2"/>
    <property type="match status" value="1"/>
</dbReference>
<evidence type="ECO:0000313" key="6">
    <source>
        <dbReference type="Proteomes" id="UP000695000"/>
    </source>
</evidence>
<dbReference type="InterPro" id="IPR015424">
    <property type="entry name" value="PyrdxlP-dep_Trfase"/>
</dbReference>
<protein>
    <submittedName>
        <fullName evidence="7">Kynurenine/alpha-aminoadipate aminotransferase, mitochondrial</fullName>
    </submittedName>
</protein>
<dbReference type="SUPFAM" id="SSF53383">
    <property type="entry name" value="PLP-dependent transferases"/>
    <property type="match status" value="1"/>
</dbReference>
<evidence type="ECO:0000256" key="3">
    <source>
        <dbReference type="ARBA" id="ARBA00022679"/>
    </source>
</evidence>
<dbReference type="GeneID" id="108561682"/>
<keyword evidence="2 7" id="KW-0032">Aminotransferase</keyword>
<dbReference type="Proteomes" id="UP000695000">
    <property type="component" value="Unplaced"/>
</dbReference>
<evidence type="ECO:0000256" key="4">
    <source>
        <dbReference type="ARBA" id="ARBA00022898"/>
    </source>
</evidence>
<dbReference type="InterPro" id="IPR015421">
    <property type="entry name" value="PyrdxlP-dep_Trfase_major"/>
</dbReference>
<name>A0ABM1MKY1_NICVS</name>
<dbReference type="PANTHER" id="PTHR42790:SF19">
    <property type="entry name" value="KYNURENINE_ALPHA-AMINOADIPATE AMINOTRANSFERASE, MITOCHONDRIAL"/>
    <property type="match status" value="1"/>
</dbReference>
<dbReference type="Gene3D" id="3.40.640.10">
    <property type="entry name" value="Type I PLP-dependent aspartate aminotransferase-like (Major domain)"/>
    <property type="match status" value="1"/>
</dbReference>
<evidence type="ECO:0000256" key="2">
    <source>
        <dbReference type="ARBA" id="ARBA00022576"/>
    </source>
</evidence>
<dbReference type="CDD" id="cd00609">
    <property type="entry name" value="AAT_like"/>
    <property type="match status" value="1"/>
</dbReference>
<dbReference type="InterPro" id="IPR004839">
    <property type="entry name" value="Aminotransferase_I/II_large"/>
</dbReference>
<keyword evidence="4" id="KW-0663">Pyridoxal phosphate</keyword>
<keyword evidence="6" id="KW-1185">Reference proteome</keyword>
<evidence type="ECO:0000256" key="1">
    <source>
        <dbReference type="ARBA" id="ARBA00001933"/>
    </source>
</evidence>